<accession>L8WPD6</accession>
<reference evidence="1 2" key="1">
    <citation type="journal article" date="2013" name="Nat. Commun.">
        <title>The evolution and pathogenic mechanisms of the rice sheath blight pathogen.</title>
        <authorList>
            <person name="Zheng A."/>
            <person name="Lin R."/>
            <person name="Xu L."/>
            <person name="Qin P."/>
            <person name="Tang C."/>
            <person name="Ai P."/>
            <person name="Zhang D."/>
            <person name="Liu Y."/>
            <person name="Sun Z."/>
            <person name="Feng H."/>
            <person name="Wang Y."/>
            <person name="Chen Y."/>
            <person name="Liang X."/>
            <person name="Fu R."/>
            <person name="Li Q."/>
            <person name="Zhang J."/>
            <person name="Yu X."/>
            <person name="Xie Z."/>
            <person name="Ding L."/>
            <person name="Guan P."/>
            <person name="Tang J."/>
            <person name="Liang Y."/>
            <person name="Wang S."/>
            <person name="Deng Q."/>
            <person name="Li S."/>
            <person name="Zhu J."/>
            <person name="Wang L."/>
            <person name="Liu H."/>
            <person name="Li P."/>
        </authorList>
    </citation>
    <scope>NUCLEOTIDE SEQUENCE [LARGE SCALE GENOMIC DNA]</scope>
    <source>
        <strain evidence="2">AG-1 IA</strain>
    </source>
</reference>
<organism evidence="1 2">
    <name type="scientific">Thanatephorus cucumeris (strain AG1-IA)</name>
    <name type="common">Rice sheath blight fungus</name>
    <name type="synonym">Rhizoctonia solani</name>
    <dbReference type="NCBI Taxonomy" id="983506"/>
    <lineage>
        <taxon>Eukaryota</taxon>
        <taxon>Fungi</taxon>
        <taxon>Dikarya</taxon>
        <taxon>Basidiomycota</taxon>
        <taxon>Agaricomycotina</taxon>
        <taxon>Agaricomycetes</taxon>
        <taxon>Cantharellales</taxon>
        <taxon>Ceratobasidiaceae</taxon>
        <taxon>Rhizoctonia</taxon>
        <taxon>Rhizoctonia solani AG-1</taxon>
    </lineage>
</organism>
<sequence length="64" mass="7617">MYPDFINKQAWLVSQFYAWILRLSSMVKPIRAPDFFIDVRQGAYHMPDRLEEMTCGRVIQHISV</sequence>
<proteinExistence type="predicted"/>
<dbReference type="Proteomes" id="UP000011668">
    <property type="component" value="Unassembled WGS sequence"/>
</dbReference>
<name>L8WPD6_THACA</name>
<dbReference type="EMBL" id="AFRT01002235">
    <property type="protein sequence ID" value="ELU38204.1"/>
    <property type="molecule type" value="Genomic_DNA"/>
</dbReference>
<gene>
    <name evidence="1" type="ORF">AG1IA_07767</name>
</gene>
<evidence type="ECO:0000313" key="1">
    <source>
        <dbReference type="EMBL" id="ELU38204.1"/>
    </source>
</evidence>
<dbReference type="AlphaFoldDB" id="L8WPD6"/>
<evidence type="ECO:0000313" key="2">
    <source>
        <dbReference type="Proteomes" id="UP000011668"/>
    </source>
</evidence>
<protein>
    <submittedName>
        <fullName evidence="1">Uncharacterized protein</fullName>
    </submittedName>
</protein>
<dbReference type="HOGENOM" id="CLU_2869212_0_0_1"/>
<comment type="caution">
    <text evidence="1">The sequence shown here is derived from an EMBL/GenBank/DDBJ whole genome shotgun (WGS) entry which is preliminary data.</text>
</comment>
<keyword evidence="2" id="KW-1185">Reference proteome</keyword>